<name>A0ABT1FS49_9BACT</name>
<dbReference type="RefSeq" id="WP_253530269.1">
    <property type="nucleotide sequence ID" value="NZ_JAMZEL010000008.1"/>
</dbReference>
<evidence type="ECO:0000313" key="2">
    <source>
        <dbReference type="Proteomes" id="UP001204772"/>
    </source>
</evidence>
<protein>
    <submittedName>
        <fullName evidence="1">Uncharacterized protein</fullName>
    </submittedName>
</protein>
<reference evidence="1 2" key="1">
    <citation type="submission" date="2022-06" db="EMBL/GenBank/DDBJ databases">
        <title>Runella sp. S5 genome sequencing.</title>
        <authorList>
            <person name="Park S."/>
        </authorList>
    </citation>
    <scope>NUCLEOTIDE SEQUENCE [LARGE SCALE GENOMIC DNA]</scope>
    <source>
        <strain evidence="1 2">S5</strain>
    </source>
</reference>
<keyword evidence="2" id="KW-1185">Reference proteome</keyword>
<dbReference type="EMBL" id="JAMZEL010000008">
    <property type="protein sequence ID" value="MCP1384594.1"/>
    <property type="molecule type" value="Genomic_DNA"/>
</dbReference>
<dbReference type="Proteomes" id="UP001204772">
    <property type="component" value="Unassembled WGS sequence"/>
</dbReference>
<evidence type="ECO:0000313" key="1">
    <source>
        <dbReference type="EMBL" id="MCP1384594.1"/>
    </source>
</evidence>
<gene>
    <name evidence="1" type="ORF">NCI00_19305</name>
</gene>
<proteinExistence type="predicted"/>
<organism evidence="1 2">
    <name type="scientific">Runella salmonicolor</name>
    <dbReference type="NCBI Taxonomy" id="2950278"/>
    <lineage>
        <taxon>Bacteria</taxon>
        <taxon>Pseudomonadati</taxon>
        <taxon>Bacteroidota</taxon>
        <taxon>Cytophagia</taxon>
        <taxon>Cytophagales</taxon>
        <taxon>Spirosomataceae</taxon>
        <taxon>Runella</taxon>
    </lineage>
</organism>
<sequence length="112" mass="12549">MPKLTFKFKINVVDGMRPKQIRINDGQKKDKELDDCQSTEDPNVFEGEIIATVILTTVEVSVSGVGALSGLTGSFNITLKANDKKLFKEDQELKVNDGNRFSFFKKQVKLPQ</sequence>
<accession>A0ABT1FS49</accession>
<comment type="caution">
    <text evidence="1">The sequence shown here is derived from an EMBL/GenBank/DDBJ whole genome shotgun (WGS) entry which is preliminary data.</text>
</comment>